<dbReference type="InterPro" id="IPR010982">
    <property type="entry name" value="Lambda_DNA-bd_dom_sf"/>
</dbReference>
<dbReference type="CDD" id="cd00093">
    <property type="entry name" value="HTH_XRE"/>
    <property type="match status" value="1"/>
</dbReference>
<dbReference type="Pfam" id="PF13560">
    <property type="entry name" value="HTH_31"/>
    <property type="match status" value="1"/>
</dbReference>
<sequence>MGCGGGALPGSWGALGSALVSKVEVRLPEVQHSGVASLDRVTRRHRSSTEDSTRVISKGVDMPPRRYPTVRQKRLGAELRRLREAAGLSGEQAAEALECSKGKISRVETGMSGIRAAELKALLLAYGVDDADLTQALIEMAREGRRRNWWNQYESVLPPGFADLAELESKAVSLYSWETILIPGLLQTPDYMRVLFRRGRLEPPEGEVEAHVRGRLHRQQMFETDDPTTELWVVLYEAVLHAKFGGSAVMREQLLHLSHMAQRDHVTVQVLPYTIDSHRGVNGPFGIVGMPDPGMDVVRTETALSSLYVQDDTQVAAYRLMFDQLRAVALGPVPSLQLIRDVAERLRV</sequence>
<dbReference type="SUPFAM" id="SSF47413">
    <property type="entry name" value="lambda repressor-like DNA-binding domains"/>
    <property type="match status" value="1"/>
</dbReference>
<evidence type="ECO:0000259" key="2">
    <source>
        <dbReference type="PROSITE" id="PS50943"/>
    </source>
</evidence>
<dbReference type="InterPro" id="IPR001387">
    <property type="entry name" value="Cro/C1-type_HTH"/>
</dbReference>
<dbReference type="EMBL" id="VMNX01000048">
    <property type="protein sequence ID" value="MPY49917.1"/>
    <property type="molecule type" value="Genomic_DNA"/>
</dbReference>
<feature type="domain" description="HTH cro/C1-type" evidence="2">
    <location>
        <begin position="79"/>
        <end position="133"/>
    </location>
</feature>
<dbReference type="Gene3D" id="1.10.260.40">
    <property type="entry name" value="lambda repressor-like DNA-binding domains"/>
    <property type="match status" value="1"/>
</dbReference>
<evidence type="ECO:0000313" key="4">
    <source>
        <dbReference type="Proteomes" id="UP000373149"/>
    </source>
</evidence>
<reference evidence="3 4" key="1">
    <citation type="submission" date="2019-09" db="EMBL/GenBank/DDBJ databases">
        <authorList>
            <person name="Duangmal K."/>
            <person name="Teo W.F.A."/>
            <person name="Lipun K."/>
        </authorList>
    </citation>
    <scope>NUCLEOTIDE SEQUENCE [LARGE SCALE GENOMIC DNA]</scope>
    <source>
        <strain evidence="3 4">K1PN6</strain>
    </source>
</reference>
<dbReference type="PROSITE" id="PS50943">
    <property type="entry name" value="HTH_CROC1"/>
    <property type="match status" value="1"/>
</dbReference>
<gene>
    <name evidence="3" type="ORF">FPZ41_15615</name>
</gene>
<name>A0A5N8WRM9_9ACTN</name>
<organism evidence="3 4">
    <name type="scientific">Streptomyces acidicola</name>
    <dbReference type="NCBI Taxonomy" id="2596892"/>
    <lineage>
        <taxon>Bacteria</taxon>
        <taxon>Bacillati</taxon>
        <taxon>Actinomycetota</taxon>
        <taxon>Actinomycetes</taxon>
        <taxon>Kitasatosporales</taxon>
        <taxon>Streptomycetaceae</taxon>
        <taxon>Streptomyces</taxon>
    </lineage>
</organism>
<comment type="caution">
    <text evidence="3">The sequence shown here is derived from an EMBL/GenBank/DDBJ whole genome shotgun (WGS) entry which is preliminary data.</text>
</comment>
<keyword evidence="4" id="KW-1185">Reference proteome</keyword>
<dbReference type="GO" id="GO:0003677">
    <property type="term" value="F:DNA binding"/>
    <property type="evidence" value="ECO:0007669"/>
    <property type="project" value="InterPro"/>
</dbReference>
<proteinExistence type="predicted"/>
<evidence type="ECO:0000256" key="1">
    <source>
        <dbReference type="SAM" id="MobiDB-lite"/>
    </source>
</evidence>
<protein>
    <submittedName>
        <fullName evidence="3">Helix-turn-helix domain-containing protein</fullName>
    </submittedName>
</protein>
<dbReference type="Pfam" id="PF19054">
    <property type="entry name" value="DUF5753"/>
    <property type="match status" value="1"/>
</dbReference>
<accession>A0A5N8WRM9</accession>
<dbReference type="AlphaFoldDB" id="A0A5N8WRM9"/>
<dbReference type="InterPro" id="IPR043917">
    <property type="entry name" value="DUF5753"/>
</dbReference>
<dbReference type="Proteomes" id="UP000373149">
    <property type="component" value="Unassembled WGS sequence"/>
</dbReference>
<feature type="region of interest" description="Disordered" evidence="1">
    <location>
        <begin position="43"/>
        <end position="63"/>
    </location>
</feature>
<evidence type="ECO:0000313" key="3">
    <source>
        <dbReference type="EMBL" id="MPY49917.1"/>
    </source>
</evidence>
<dbReference type="SMART" id="SM00530">
    <property type="entry name" value="HTH_XRE"/>
    <property type="match status" value="1"/>
</dbReference>